<evidence type="ECO:0000313" key="2">
    <source>
        <dbReference type="EMBL" id="AEG92806.1"/>
    </source>
</evidence>
<evidence type="ECO:0000313" key="3">
    <source>
        <dbReference type="Proteomes" id="UP000008385"/>
    </source>
</evidence>
<sequence length="86" mass="9432">MAALIYLLCALTCLTAFVLLLRGWLAGGPRLLFWSALCFACLTFNNVLLVIDRIVFPTEVDLSTWRLAAALVAVALLVYGLVSEEE</sequence>
<dbReference type="InterPro" id="IPR046027">
    <property type="entry name" value="DUF5985"/>
</dbReference>
<name>F5Y6C0_RAMTT</name>
<dbReference type="STRING" id="365046.Rta_17160"/>
<proteinExistence type="predicted"/>
<gene>
    <name evidence="2" type="ordered locus">Rta_17160</name>
</gene>
<keyword evidence="1" id="KW-0472">Membrane</keyword>
<dbReference type="HOGENOM" id="CLU_2448305_0_0_4"/>
<keyword evidence="1" id="KW-1133">Transmembrane helix</keyword>
<dbReference type="EMBL" id="CP000245">
    <property type="protein sequence ID" value="AEG92806.1"/>
    <property type="molecule type" value="Genomic_DNA"/>
</dbReference>
<reference evidence="3" key="1">
    <citation type="submission" date="2006-01" db="EMBL/GenBank/DDBJ databases">
        <title>Genome of the cyst-dividing bacterium Ramlibacter tataouinensis.</title>
        <authorList>
            <person name="Barakat M."/>
            <person name="Ortet P."/>
            <person name="De Luca G."/>
            <person name="Jourlin-Castelli C."/>
            <person name="Ansaldi M."/>
            <person name="Py B."/>
            <person name="Fichant G."/>
            <person name="Coutinho P."/>
            <person name="Voulhoux R."/>
            <person name="Bastien O."/>
            <person name="Roy S."/>
            <person name="Marechal E."/>
            <person name="Henrissat B."/>
            <person name="Quentin Y."/>
            <person name="Noirot P."/>
            <person name="Filloux A."/>
            <person name="Mejean V."/>
            <person name="DuBow M."/>
            <person name="Barras F."/>
            <person name="Heulin T."/>
        </authorList>
    </citation>
    <scope>NUCLEOTIDE SEQUENCE [LARGE SCALE GENOMIC DNA]</scope>
    <source>
        <strain evidence="3">ATCC BAA-407 / DSM 14655 / LMG 21543 / TTB310</strain>
    </source>
</reference>
<evidence type="ECO:0000256" key="1">
    <source>
        <dbReference type="SAM" id="Phobius"/>
    </source>
</evidence>
<feature type="transmembrane region" description="Helical" evidence="1">
    <location>
        <begin position="31"/>
        <end position="51"/>
    </location>
</feature>
<reference evidence="2 3" key="2">
    <citation type="journal article" date="2011" name="PLoS ONE">
        <title>The Cyst-Dividing Bacterium Ramlibacter tataouinensis TTB310 Genome Reveals a Well-Stocked Toolbox for Adaptation to a Desert Environment.</title>
        <authorList>
            <person name="De Luca G."/>
            <person name="Barakat M."/>
            <person name="Ortet P."/>
            <person name="Fochesato S."/>
            <person name="Jourlin-Castelli C."/>
            <person name="Ansaldi M."/>
            <person name="Py B."/>
            <person name="Fichant G."/>
            <person name="Coutinho P.M."/>
            <person name="Voulhoux R."/>
            <person name="Bastien O."/>
            <person name="Marechal E."/>
            <person name="Henrissat B."/>
            <person name="Quentin Y."/>
            <person name="Noirot P."/>
            <person name="Filloux A."/>
            <person name="Mejean V."/>
            <person name="Dubow M.S."/>
            <person name="Barras F."/>
            <person name="Barbe V."/>
            <person name="Weissenbach J."/>
            <person name="Mihalcescu I."/>
            <person name="Vermeglio A."/>
            <person name="Achouak W."/>
            <person name="Heulin T."/>
        </authorList>
    </citation>
    <scope>NUCLEOTIDE SEQUENCE [LARGE SCALE GENOMIC DNA]</scope>
    <source>
        <strain evidence="3">ATCC BAA-407 / DSM 14655 / LMG 21543 / TTB310</strain>
    </source>
</reference>
<keyword evidence="3" id="KW-1185">Reference proteome</keyword>
<organism evidence="2 3">
    <name type="scientific">Ramlibacter tataouinensis (strain ATCC BAA-407 / DSM 14655 / LMG 21543 / TTB310)</name>
    <dbReference type="NCBI Taxonomy" id="365046"/>
    <lineage>
        <taxon>Bacteria</taxon>
        <taxon>Pseudomonadati</taxon>
        <taxon>Pseudomonadota</taxon>
        <taxon>Betaproteobacteria</taxon>
        <taxon>Burkholderiales</taxon>
        <taxon>Comamonadaceae</taxon>
        <taxon>Ramlibacter</taxon>
    </lineage>
</organism>
<feature type="transmembrane region" description="Helical" evidence="1">
    <location>
        <begin position="63"/>
        <end position="82"/>
    </location>
</feature>
<dbReference type="eggNOG" id="ENOG5032YXK">
    <property type="taxonomic scope" value="Bacteria"/>
</dbReference>
<protein>
    <submittedName>
        <fullName evidence="2">Candidate membrane protein</fullName>
    </submittedName>
</protein>
<dbReference type="Proteomes" id="UP000008385">
    <property type="component" value="Chromosome"/>
</dbReference>
<feature type="transmembrane region" description="Helical" evidence="1">
    <location>
        <begin position="5"/>
        <end position="25"/>
    </location>
</feature>
<dbReference type="OrthoDB" id="5295794at2"/>
<dbReference type="Pfam" id="PF19447">
    <property type="entry name" value="DUF5985"/>
    <property type="match status" value="1"/>
</dbReference>
<dbReference type="RefSeq" id="WP_013901038.1">
    <property type="nucleotide sequence ID" value="NC_015677.1"/>
</dbReference>
<keyword evidence="1" id="KW-0812">Transmembrane</keyword>
<dbReference type="KEGG" id="rta:Rta_17160"/>
<accession>F5Y6C0</accession>
<dbReference type="AlphaFoldDB" id="F5Y6C0"/>